<feature type="domain" description="Transposase IS66 central" evidence="1">
    <location>
        <begin position="1"/>
        <end position="33"/>
    </location>
</feature>
<dbReference type="Proteomes" id="UP000216411">
    <property type="component" value="Unassembled WGS sequence"/>
</dbReference>
<protein>
    <recommendedName>
        <fullName evidence="1">Transposase IS66 central domain-containing protein</fullName>
    </recommendedName>
</protein>
<dbReference type="InterPro" id="IPR004291">
    <property type="entry name" value="Transposase_IS66_central"/>
</dbReference>
<name>A0A371J549_9FIRM</name>
<dbReference type="EMBL" id="NOKA02000099">
    <property type="protein sequence ID" value="RDY27796.1"/>
    <property type="molecule type" value="Genomic_DNA"/>
</dbReference>
<sequence length="42" mass="4764">MHSDGYAGYDKVEGITRVGCFTHLRREFIKAMPPEAEKLLVP</sequence>
<dbReference type="OrthoDB" id="9760067at2"/>
<evidence type="ECO:0000313" key="2">
    <source>
        <dbReference type="EMBL" id="RDY27796.1"/>
    </source>
</evidence>
<gene>
    <name evidence="2" type="ORF">CG710_020280</name>
</gene>
<organism evidence="2 3">
    <name type="scientific">Lachnotalea glycerini</name>
    <dbReference type="NCBI Taxonomy" id="1763509"/>
    <lineage>
        <taxon>Bacteria</taxon>
        <taxon>Bacillati</taxon>
        <taxon>Bacillota</taxon>
        <taxon>Clostridia</taxon>
        <taxon>Lachnospirales</taxon>
        <taxon>Lachnospiraceae</taxon>
        <taxon>Lachnotalea</taxon>
    </lineage>
</organism>
<comment type="caution">
    <text evidence="2">The sequence shown here is derived from an EMBL/GenBank/DDBJ whole genome shotgun (WGS) entry which is preliminary data.</text>
</comment>
<dbReference type="Pfam" id="PF03050">
    <property type="entry name" value="DDE_Tnp_IS66"/>
    <property type="match status" value="1"/>
</dbReference>
<evidence type="ECO:0000313" key="3">
    <source>
        <dbReference type="Proteomes" id="UP000216411"/>
    </source>
</evidence>
<dbReference type="AlphaFoldDB" id="A0A371J549"/>
<proteinExistence type="predicted"/>
<accession>A0A371J549</accession>
<keyword evidence="3" id="KW-1185">Reference proteome</keyword>
<reference evidence="2 3" key="1">
    <citation type="journal article" date="2017" name="Genome Announc.">
        <title>Draft Genome Sequence of a Sporulating and Motile Strain of Lachnotalea glycerini Isolated from Water in Quebec City, Canada.</title>
        <authorList>
            <person name="Maheux A.F."/>
            <person name="Boudreau D.K."/>
            <person name="Berube E."/>
            <person name="Boissinot M."/>
            <person name="Raymond F."/>
            <person name="Brodeur S."/>
            <person name="Corbeil J."/>
            <person name="Isabel S."/>
            <person name="Omar R.F."/>
            <person name="Bergeron M.G."/>
        </authorList>
    </citation>
    <scope>NUCLEOTIDE SEQUENCE [LARGE SCALE GENOMIC DNA]</scope>
    <source>
        <strain evidence="2 3">CCRI-19302</strain>
    </source>
</reference>
<evidence type="ECO:0000259" key="1">
    <source>
        <dbReference type="Pfam" id="PF03050"/>
    </source>
</evidence>